<dbReference type="SUPFAM" id="SSF56672">
    <property type="entry name" value="DNA/RNA polymerases"/>
    <property type="match status" value="1"/>
</dbReference>
<dbReference type="PROSITE" id="PS50878">
    <property type="entry name" value="RT_POL"/>
    <property type="match status" value="1"/>
</dbReference>
<dbReference type="InterPro" id="IPR043502">
    <property type="entry name" value="DNA/RNA_pol_sf"/>
</dbReference>
<evidence type="ECO:0000259" key="1">
    <source>
        <dbReference type="PROSITE" id="PS50878"/>
    </source>
</evidence>
<sequence length="254" mass="28280">MSMNSSTTSVTLKKAFDRVWHDGLWQVLRNVKIDEGIVEIVKALYESTSSAVLLNNQIGYFFPTTIGVRQGCVLSPILYNLFLEQIMLETFQDHHTSISINGGAICKLRFADDIDLLAGSNLELQELTNKLVERAGAYAMEISTEKSKVMVNSIKDTTTNITIGGQKLEEVEGFKYLGATFSKDGSCIADIRIRIATATAVMSRLQKIFRSKSINFCTKYLLFKLLVVSILLFDPVSTKTDHGELHKAKSLEDP</sequence>
<evidence type="ECO:0000313" key="2">
    <source>
        <dbReference type="Ensembl" id="ENSCCRP00010066979.1"/>
    </source>
</evidence>
<keyword evidence="3" id="KW-1185">Reference proteome</keyword>
<feature type="domain" description="Reverse transcriptase" evidence="1">
    <location>
        <begin position="1"/>
        <end position="181"/>
    </location>
</feature>
<reference evidence="2" key="1">
    <citation type="submission" date="2025-08" db="UniProtKB">
        <authorList>
            <consortium name="Ensembl"/>
        </authorList>
    </citation>
    <scope>IDENTIFICATION</scope>
</reference>
<reference evidence="2" key="2">
    <citation type="submission" date="2025-09" db="UniProtKB">
        <authorList>
            <consortium name="Ensembl"/>
        </authorList>
    </citation>
    <scope>IDENTIFICATION</scope>
</reference>
<evidence type="ECO:0000313" key="3">
    <source>
        <dbReference type="Proteomes" id="UP000694427"/>
    </source>
</evidence>
<dbReference type="Pfam" id="PF00078">
    <property type="entry name" value="RVT_1"/>
    <property type="match status" value="1"/>
</dbReference>
<name>A0A8C1LSC4_CYPCA</name>
<dbReference type="Ensembl" id="ENSCCRT00010073884.1">
    <property type="protein sequence ID" value="ENSCCRP00010066979.1"/>
    <property type="gene ID" value="ENSCCRG00010028929.1"/>
</dbReference>
<accession>A0A8C1LSC4</accession>
<dbReference type="PANTHER" id="PTHR47027:SF20">
    <property type="entry name" value="REVERSE TRANSCRIPTASE-LIKE PROTEIN WITH RNA-DIRECTED DNA POLYMERASE DOMAIN"/>
    <property type="match status" value="1"/>
</dbReference>
<protein>
    <recommendedName>
        <fullName evidence="1">Reverse transcriptase domain-containing protein</fullName>
    </recommendedName>
</protein>
<organism evidence="2 3">
    <name type="scientific">Cyprinus carpio</name>
    <name type="common">Common carp</name>
    <dbReference type="NCBI Taxonomy" id="7962"/>
    <lineage>
        <taxon>Eukaryota</taxon>
        <taxon>Metazoa</taxon>
        <taxon>Chordata</taxon>
        <taxon>Craniata</taxon>
        <taxon>Vertebrata</taxon>
        <taxon>Euteleostomi</taxon>
        <taxon>Actinopterygii</taxon>
        <taxon>Neopterygii</taxon>
        <taxon>Teleostei</taxon>
        <taxon>Ostariophysi</taxon>
        <taxon>Cypriniformes</taxon>
        <taxon>Cyprinidae</taxon>
        <taxon>Cyprininae</taxon>
        <taxon>Cyprinus</taxon>
    </lineage>
</organism>
<dbReference type="InterPro" id="IPR000477">
    <property type="entry name" value="RT_dom"/>
</dbReference>
<dbReference type="Proteomes" id="UP000694427">
    <property type="component" value="Unplaced"/>
</dbReference>
<dbReference type="PANTHER" id="PTHR47027">
    <property type="entry name" value="REVERSE TRANSCRIPTASE DOMAIN-CONTAINING PROTEIN"/>
    <property type="match status" value="1"/>
</dbReference>
<proteinExistence type="predicted"/>
<dbReference type="AlphaFoldDB" id="A0A8C1LSC4"/>